<dbReference type="AlphaFoldDB" id="A0A2N7WIM9"/>
<evidence type="ECO:0000313" key="2">
    <source>
        <dbReference type="Proteomes" id="UP000235777"/>
    </source>
</evidence>
<evidence type="ECO:0000313" key="1">
    <source>
        <dbReference type="EMBL" id="PMS29214.1"/>
    </source>
</evidence>
<accession>A0A2N7WIM9</accession>
<reference evidence="1 2" key="1">
    <citation type="submission" date="2018-01" db="EMBL/GenBank/DDBJ databases">
        <title>Whole genome analyses suggest that Burkholderia sensu lato contains two further novel genera in the rhizoxinica-symbiotica group Mycetohabitans gen. nov., and Trinickia gen. nov.: implications for the evolution of diazotrophy and nodulation in the Burkholderiaceae.</title>
        <authorList>
            <person name="Estrada-de los Santos P."/>
            <person name="Palmer M."/>
            <person name="Chavez-Ramirez B."/>
            <person name="Beukes C."/>
            <person name="Steenkamp E.T."/>
            <person name="Hirsch A.M."/>
            <person name="Manyaka P."/>
            <person name="Maluk M."/>
            <person name="Lafos M."/>
            <person name="Crook M."/>
            <person name="Gross E."/>
            <person name="Simon M.F."/>
            <person name="Bueno dos Reis Junior F."/>
            <person name="Poole P.S."/>
            <person name="Venter S.N."/>
            <person name="James E.K."/>
        </authorList>
    </citation>
    <scope>NUCLEOTIDE SEQUENCE [LARGE SCALE GENOMIC DNA]</scope>
    <source>
        <strain evidence="1 2">JPY 581</strain>
    </source>
</reference>
<proteinExistence type="predicted"/>
<gene>
    <name evidence="1" type="ORF">C0Z20_30905</name>
</gene>
<protein>
    <submittedName>
        <fullName evidence="1">Uncharacterized protein</fullName>
    </submittedName>
</protein>
<feature type="non-terminal residue" evidence="1">
    <location>
        <position position="107"/>
    </location>
</feature>
<organism evidence="1 2">
    <name type="scientific">Trinickia symbiotica</name>
    <dbReference type="NCBI Taxonomy" id="863227"/>
    <lineage>
        <taxon>Bacteria</taxon>
        <taxon>Pseudomonadati</taxon>
        <taxon>Pseudomonadota</taxon>
        <taxon>Betaproteobacteria</taxon>
        <taxon>Burkholderiales</taxon>
        <taxon>Burkholderiaceae</taxon>
        <taxon>Trinickia</taxon>
    </lineage>
</organism>
<dbReference type="Proteomes" id="UP000235777">
    <property type="component" value="Unassembled WGS sequence"/>
</dbReference>
<name>A0A2N7WIM9_9BURK</name>
<sequence>MRAPCRNATCGLANPRLRWACASDQTTAPPGADKQSHSHTPFACRIVFGPHVPPTPVRAGVGYQPTTGGTAVRFSRDAFDTQHLRAMTERLHWHRKSSAKAVPLSMR</sequence>
<keyword evidence="2" id="KW-1185">Reference proteome</keyword>
<dbReference type="EMBL" id="PNYC01000059">
    <property type="protein sequence ID" value="PMS29214.1"/>
    <property type="molecule type" value="Genomic_DNA"/>
</dbReference>
<comment type="caution">
    <text evidence="1">The sequence shown here is derived from an EMBL/GenBank/DDBJ whole genome shotgun (WGS) entry which is preliminary data.</text>
</comment>